<dbReference type="InterPro" id="IPR007165">
    <property type="entry name" value="Phage_holin_4_2"/>
</dbReference>
<dbReference type="PANTHER" id="PTHR37309">
    <property type="entry name" value="SLR0284 PROTEIN"/>
    <property type="match status" value="1"/>
</dbReference>
<gene>
    <name evidence="2" type="ORF">HNR73_005006</name>
</gene>
<dbReference type="Pfam" id="PF04020">
    <property type="entry name" value="Phage_holin_4_2"/>
    <property type="match status" value="1"/>
</dbReference>
<feature type="transmembrane region" description="Helical" evidence="1">
    <location>
        <begin position="40"/>
        <end position="57"/>
    </location>
</feature>
<evidence type="ECO:0000313" key="3">
    <source>
        <dbReference type="Proteomes" id="UP000548476"/>
    </source>
</evidence>
<organism evidence="2 3">
    <name type="scientific">Phytomonospora endophytica</name>
    <dbReference type="NCBI Taxonomy" id="714109"/>
    <lineage>
        <taxon>Bacteria</taxon>
        <taxon>Bacillati</taxon>
        <taxon>Actinomycetota</taxon>
        <taxon>Actinomycetes</taxon>
        <taxon>Micromonosporales</taxon>
        <taxon>Micromonosporaceae</taxon>
        <taxon>Phytomonospora</taxon>
    </lineage>
</organism>
<reference evidence="2 3" key="1">
    <citation type="submission" date="2020-08" db="EMBL/GenBank/DDBJ databases">
        <title>Genomic Encyclopedia of Type Strains, Phase IV (KMG-IV): sequencing the most valuable type-strain genomes for metagenomic binning, comparative biology and taxonomic classification.</title>
        <authorList>
            <person name="Goeker M."/>
        </authorList>
    </citation>
    <scope>NUCLEOTIDE SEQUENCE [LARGE SCALE GENOMIC DNA]</scope>
    <source>
        <strain evidence="2 3">YIM 65646</strain>
    </source>
</reference>
<protein>
    <submittedName>
        <fullName evidence="2">Putative membrane protein</fullName>
    </submittedName>
</protein>
<name>A0A841FQM8_9ACTN</name>
<feature type="transmembrane region" description="Helical" evidence="1">
    <location>
        <begin position="69"/>
        <end position="92"/>
    </location>
</feature>
<keyword evidence="1" id="KW-1133">Transmembrane helix</keyword>
<keyword evidence="1" id="KW-0812">Transmembrane</keyword>
<accession>A0A841FQM8</accession>
<proteinExistence type="predicted"/>
<comment type="caution">
    <text evidence="2">The sequence shown here is derived from an EMBL/GenBank/DDBJ whole genome shotgun (WGS) entry which is preliminary data.</text>
</comment>
<dbReference type="Proteomes" id="UP000548476">
    <property type="component" value="Unassembled WGS sequence"/>
</dbReference>
<sequence>MLKKLLILLLKIAASALSIWVATLLIDDITIGDGKVIEKIGVLVAVAVIFGLVNAVIKPIVKTIGCAFYVLTLGLLALVVNALLFLLTSAIAGAIDLSFHVEGFWAALWGALIVGLVNWGLNLVIPDKKGKKKR</sequence>
<dbReference type="AlphaFoldDB" id="A0A841FQM8"/>
<dbReference type="PANTHER" id="PTHR37309:SF1">
    <property type="entry name" value="SLR0284 PROTEIN"/>
    <property type="match status" value="1"/>
</dbReference>
<dbReference type="RefSeq" id="WP_239122404.1">
    <property type="nucleotide sequence ID" value="NZ_BONT01000106.1"/>
</dbReference>
<evidence type="ECO:0000313" key="2">
    <source>
        <dbReference type="EMBL" id="MBB6037133.1"/>
    </source>
</evidence>
<evidence type="ECO:0000256" key="1">
    <source>
        <dbReference type="SAM" id="Phobius"/>
    </source>
</evidence>
<feature type="transmembrane region" description="Helical" evidence="1">
    <location>
        <begin position="104"/>
        <end position="125"/>
    </location>
</feature>
<dbReference type="EMBL" id="JACHGT010000011">
    <property type="protein sequence ID" value="MBB6037133.1"/>
    <property type="molecule type" value="Genomic_DNA"/>
</dbReference>
<keyword evidence="3" id="KW-1185">Reference proteome</keyword>
<keyword evidence="1" id="KW-0472">Membrane</keyword>